<dbReference type="GO" id="GO:0051301">
    <property type="term" value="P:cell division"/>
    <property type="evidence" value="ECO:0007669"/>
    <property type="project" value="UniProtKB-KW"/>
</dbReference>
<dbReference type="Pfam" id="PF21282">
    <property type="entry name" value="APC1_3rd"/>
    <property type="match status" value="1"/>
</dbReference>
<evidence type="ECO:0000313" key="10">
    <source>
        <dbReference type="Proteomes" id="UP000799767"/>
    </source>
</evidence>
<feature type="domain" description="Anaphase-promoting complex subunit 1 beta-sandwich" evidence="8">
    <location>
        <begin position="1660"/>
        <end position="1736"/>
    </location>
</feature>
<dbReference type="GO" id="GO:0060090">
    <property type="term" value="F:molecular adaptor activity"/>
    <property type="evidence" value="ECO:0007669"/>
    <property type="project" value="TreeGrafter"/>
</dbReference>
<dbReference type="GO" id="GO:0070979">
    <property type="term" value="P:protein K11-linked ubiquitination"/>
    <property type="evidence" value="ECO:0007669"/>
    <property type="project" value="TreeGrafter"/>
</dbReference>
<sequence length="1876" mass="206493">MAGHESPAALAYLVSEGLLPANPLPELYQWECHASWDGDDEIQEEILATKDCVVWSHGQFVQNVYRFELEGEAVVQAVLTQFPTVDSIVTRFSVESSTSRALIVFLKTKAHVHFLNGSTHILDLPVEVEKAFPAPCGVIVQRKSSPTPSLPPTPQFPRAPPSSFLSPRNWQSASFLASPTVAKSFGGTPPSRSDPLASKNRLDALFQDAFGSPGEPHDEDLAPLYSLTNPLADFGVVTYSSHNLKPRLSSKSPSGMSVEFEPLSASEQVVYVSPTDELRSGTRSDSGSLMLIVTTNNELHTLTIWHAWQVQERSLASLMKQRAAQKAASARRRSSFLSASMVATGTTTPGVRQREGTRESMAAAGSIRLPSELAAPHPGPSSSRKPTRQEEEDAMASQMDPDYHPTASQQNARESRRISSMNSDVRGSQNAAHAASSVPGGRRNTSFGGYNDRRSFGHRKSRGSTPGSTFSRSLGPDDDSMDTNGDLDINGDETVEAIMRQIRAASEAAGAENIFGGGDGDLKKELVARKLHSIPLAFDHSSVGITANAIQVATLGDSLPLPESNDQRLNVYIHERATNTLTTLHFLVKHRTLNHMPGASSNVAVPLLVHESRIESCGGITKIRDKGREALLLEGQGLLFSPDDRSPSEPQINASELGKIRLRPDSGRIEKLLRVCRLVLLRQQGAKMLPLWHTAHAWLLRNPSVLQTTAADPEWLAFATTILGLVLPALDDETRSTLRSLPAEGFESVWKARLLRQQQESMLSMDAAWRWMYREEVPKGHESQRDAFLTIAASLANQLDQSTPQRAGEHSSSQIRMTGIKLMLGLHVFNEEQKLCTLNSGSSSSAFLPAIIAQLGNWLGVRPWSFSPGCYYHMEGAREERWQFVRSQMRDSSDPIPLMPEPVGITHWFERALETHSDEQYPTLDIIASLDTGPTLSGEYKTECTQSTPRIETLSGLLASTSGFAKDAATTVEAMASHLMTTEMLESMPSGIAAPFREAIARCEKEPRTTWSSSLLSLVGRDDLDTDTRAQPLPFPHSTFPALLATKDVQTVCNALDHHPHIGKTKEAKRHAVSRLIFNEDRRLVEAVSLMHYNSPQVAECPKQPDWSDAHHLEQQRKLMQWVTIRMIALPAGDGMIHFDSQTPLLTDRYHLAGFSNSCLMQPMGHTMTTDKSGLTEERVNWAYFHAGVSAGLRISRTIEGIDTSWIAFNKPNDLTNRHAGLLLALGLNGHLRNLAKWLSFKYLTPKHTMTSVGLLLGLSASYMGTMDTLITRMLSVHITRMLPPGAAELNVSPITQTAGLMGIGLLYYNTQHRRMSEIMLSEIEHMELEDPDSGPDPLRDESYRLAAGLALGFINLGKGKDLRGLHGMYLPERLLAIAVGPRPVHAVHVFDRATAGAVVAVALVYMKSGDRAMAHKIDVPDTEAQFDHVRPDVLLLRAMARHIILWDGIAVQEPSPDRPQWIYANLPKCYQVRYKSLQTRGFAHCAKSSDIPFFNIATGLAWALSLKYAGTGNVHARDEILTLLGCFPSFPGGIASEAYARAFNYDTRLTRSTLRRCMDVLAVSAATVMAGTGDLQTFRHLRRLHGRTNPDTSYGSHLASHLAIGILFMGGGTYTFGTSNLAIASLICAFYPLYPTDVQDNHVHLQAFRHLWVFAAEARCLIVEDIDTKQPISMPLLVSLKDGTTKAMTAPSLLPELDSIATVQTNDPSYWRVTLDFAANPTHLAAFKQNQRIFVRHCPASEAHTSTFSATLSALNGTDAASQSIQPANSVQQTWQSIFALPVFKELEKAELELVLPPDVHSSVYTDERETVVDDRLALVRGVEGGDRGELWNLRVLFAWAEKVRDEGDGRLKWIGSEVVDGLRARIEEKQRVIQ</sequence>
<feature type="domain" description="Anaphase-promoting complex subunit 1 N-terminal" evidence="7">
    <location>
        <begin position="25"/>
        <end position="633"/>
    </location>
</feature>
<dbReference type="InterPro" id="IPR024990">
    <property type="entry name" value="Apc1"/>
</dbReference>
<accession>A0A6A6PQC6</accession>
<evidence type="ECO:0000256" key="6">
    <source>
        <dbReference type="SAM" id="MobiDB-lite"/>
    </source>
</evidence>
<evidence type="ECO:0000256" key="2">
    <source>
        <dbReference type="ARBA" id="ARBA00022618"/>
    </source>
</evidence>
<reference evidence="9" key="1">
    <citation type="journal article" date="2020" name="Stud. Mycol.">
        <title>101 Dothideomycetes genomes: a test case for predicting lifestyles and emergence of pathogens.</title>
        <authorList>
            <person name="Haridas S."/>
            <person name="Albert R."/>
            <person name="Binder M."/>
            <person name="Bloem J."/>
            <person name="Labutti K."/>
            <person name="Salamov A."/>
            <person name="Andreopoulos B."/>
            <person name="Baker S."/>
            <person name="Barry K."/>
            <person name="Bills G."/>
            <person name="Bluhm B."/>
            <person name="Cannon C."/>
            <person name="Castanera R."/>
            <person name="Culley D."/>
            <person name="Daum C."/>
            <person name="Ezra D."/>
            <person name="Gonzalez J."/>
            <person name="Henrissat B."/>
            <person name="Kuo A."/>
            <person name="Liang C."/>
            <person name="Lipzen A."/>
            <person name="Lutzoni F."/>
            <person name="Magnuson J."/>
            <person name="Mondo S."/>
            <person name="Nolan M."/>
            <person name="Ohm R."/>
            <person name="Pangilinan J."/>
            <person name="Park H.-J."/>
            <person name="Ramirez L."/>
            <person name="Alfaro M."/>
            <person name="Sun H."/>
            <person name="Tritt A."/>
            <person name="Yoshinaga Y."/>
            <person name="Zwiers L.-H."/>
            <person name="Turgeon B."/>
            <person name="Goodwin S."/>
            <person name="Spatafora J."/>
            <person name="Crous P."/>
            <person name="Grigoriev I."/>
        </authorList>
    </citation>
    <scope>NUCLEOTIDE SEQUENCE</scope>
    <source>
        <strain evidence="9">CBS 113389</strain>
    </source>
</reference>
<dbReference type="PANTHER" id="PTHR12827">
    <property type="entry name" value="MEIOTIC CHECKPOINT REGULATOR TSG24 FAMILY MEMBER"/>
    <property type="match status" value="1"/>
</dbReference>
<dbReference type="Gene3D" id="1.25.10.10">
    <property type="entry name" value="Leucine-rich Repeat Variant"/>
    <property type="match status" value="2"/>
</dbReference>
<gene>
    <name evidence="9" type="ORF">BDY17DRAFT_253258</name>
</gene>
<name>A0A6A6PQC6_9PEZI</name>
<evidence type="ECO:0000256" key="5">
    <source>
        <dbReference type="ARBA" id="ARBA00023306"/>
    </source>
</evidence>
<dbReference type="PANTHER" id="PTHR12827:SF3">
    <property type="entry name" value="ANAPHASE-PROMOTING COMPLEX SUBUNIT 1"/>
    <property type="match status" value="1"/>
</dbReference>
<keyword evidence="10" id="KW-1185">Reference proteome</keyword>
<keyword evidence="5" id="KW-0131">Cell cycle</keyword>
<evidence type="ECO:0000256" key="1">
    <source>
        <dbReference type="ARBA" id="ARBA00010547"/>
    </source>
</evidence>
<dbReference type="RefSeq" id="XP_033588404.1">
    <property type="nucleotide sequence ID" value="XM_033731327.1"/>
</dbReference>
<dbReference type="Proteomes" id="UP000799767">
    <property type="component" value="Unassembled WGS sequence"/>
</dbReference>
<feature type="compositionally biased region" description="Pro residues" evidence="6">
    <location>
        <begin position="148"/>
        <end position="160"/>
    </location>
</feature>
<dbReference type="GO" id="GO:0031145">
    <property type="term" value="P:anaphase-promoting complex-dependent catabolic process"/>
    <property type="evidence" value="ECO:0007669"/>
    <property type="project" value="TreeGrafter"/>
</dbReference>
<dbReference type="InterPro" id="IPR049255">
    <property type="entry name" value="Apc1_N"/>
</dbReference>
<evidence type="ECO:0000259" key="8">
    <source>
        <dbReference type="Pfam" id="PF21282"/>
    </source>
</evidence>
<proteinExistence type="inferred from homology"/>
<keyword evidence="2" id="KW-0132">Cell division</keyword>
<dbReference type="OrthoDB" id="26401at2759"/>
<feature type="compositionally biased region" description="Polar residues" evidence="6">
    <location>
        <begin position="463"/>
        <end position="472"/>
    </location>
</feature>
<comment type="similarity">
    <text evidence="1">Belongs to the APC1 family.</text>
</comment>
<feature type="region of interest" description="Disordered" evidence="6">
    <location>
        <begin position="329"/>
        <end position="484"/>
    </location>
</feature>
<feature type="compositionally biased region" description="Polar residues" evidence="6">
    <location>
        <begin position="406"/>
        <end position="431"/>
    </location>
</feature>
<feature type="region of interest" description="Disordered" evidence="6">
    <location>
        <begin position="143"/>
        <end position="165"/>
    </location>
</feature>
<dbReference type="GeneID" id="54472329"/>
<dbReference type="GO" id="GO:0005680">
    <property type="term" value="C:anaphase-promoting complex"/>
    <property type="evidence" value="ECO:0007669"/>
    <property type="project" value="InterPro"/>
</dbReference>
<feature type="compositionally biased region" description="Polar residues" evidence="6">
    <location>
        <begin position="341"/>
        <end position="350"/>
    </location>
</feature>
<organism evidence="9 10">
    <name type="scientific">Neohortaea acidophila</name>
    <dbReference type="NCBI Taxonomy" id="245834"/>
    <lineage>
        <taxon>Eukaryota</taxon>
        <taxon>Fungi</taxon>
        <taxon>Dikarya</taxon>
        <taxon>Ascomycota</taxon>
        <taxon>Pezizomycotina</taxon>
        <taxon>Dothideomycetes</taxon>
        <taxon>Dothideomycetidae</taxon>
        <taxon>Mycosphaerellales</taxon>
        <taxon>Teratosphaeriaceae</taxon>
        <taxon>Neohortaea</taxon>
    </lineage>
</organism>
<dbReference type="FunFam" id="1.25.10.10:FF:000217">
    <property type="entry name" value="20S cyclosome subunit (APC1/BimE)"/>
    <property type="match status" value="1"/>
</dbReference>
<dbReference type="Pfam" id="PF12859">
    <property type="entry name" value="ANAPC1"/>
    <property type="match status" value="1"/>
</dbReference>
<dbReference type="EMBL" id="MU001637">
    <property type="protein sequence ID" value="KAF2481834.1"/>
    <property type="molecule type" value="Genomic_DNA"/>
</dbReference>
<protein>
    <submittedName>
        <fullName evidence="9">Uncharacterized protein</fullName>
    </submittedName>
</protein>
<evidence type="ECO:0000259" key="7">
    <source>
        <dbReference type="Pfam" id="PF12859"/>
    </source>
</evidence>
<evidence type="ECO:0000256" key="4">
    <source>
        <dbReference type="ARBA" id="ARBA00022776"/>
    </source>
</evidence>
<dbReference type="GO" id="GO:0007091">
    <property type="term" value="P:metaphase/anaphase transition of mitotic cell cycle"/>
    <property type="evidence" value="ECO:0007669"/>
    <property type="project" value="TreeGrafter"/>
</dbReference>
<dbReference type="InterPro" id="IPR048971">
    <property type="entry name" value="Apc1_3rd"/>
</dbReference>
<dbReference type="InterPro" id="IPR011989">
    <property type="entry name" value="ARM-like"/>
</dbReference>
<evidence type="ECO:0000313" key="9">
    <source>
        <dbReference type="EMBL" id="KAF2481834.1"/>
    </source>
</evidence>
<keyword evidence="3" id="KW-0677">Repeat</keyword>
<keyword evidence="4" id="KW-0498">Mitosis</keyword>
<evidence type="ECO:0000256" key="3">
    <source>
        <dbReference type="ARBA" id="ARBA00022737"/>
    </source>
</evidence>